<sequence length="52" mass="6019">MVLTKNVILQRSLSFELSFELMNNNVYNALLYCYSDRIIQGVIAHLTQLVTK</sequence>
<dbReference type="Proteomes" id="UP000198501">
    <property type="component" value="Unassembled WGS sequence"/>
</dbReference>
<dbReference type="AlphaFoldDB" id="A0A1G7A4Z3"/>
<evidence type="ECO:0000313" key="1">
    <source>
        <dbReference type="EMBL" id="SDE09909.1"/>
    </source>
</evidence>
<evidence type="ECO:0000313" key="2">
    <source>
        <dbReference type="Proteomes" id="UP000198501"/>
    </source>
</evidence>
<dbReference type="EMBL" id="FNAL01000024">
    <property type="protein sequence ID" value="SDE09909.1"/>
    <property type="molecule type" value="Genomic_DNA"/>
</dbReference>
<organism evidence="1 2">
    <name type="scientific">Psychrobacter pacificensis</name>
    <dbReference type="NCBI Taxonomy" id="112002"/>
    <lineage>
        <taxon>Bacteria</taxon>
        <taxon>Pseudomonadati</taxon>
        <taxon>Pseudomonadota</taxon>
        <taxon>Gammaproteobacteria</taxon>
        <taxon>Moraxellales</taxon>
        <taxon>Moraxellaceae</taxon>
        <taxon>Psychrobacter</taxon>
    </lineage>
</organism>
<accession>A0A1G7A4Z3</accession>
<proteinExistence type="predicted"/>
<reference evidence="1 2" key="1">
    <citation type="submission" date="2016-10" db="EMBL/GenBank/DDBJ databases">
        <authorList>
            <person name="de Groot N.N."/>
        </authorList>
    </citation>
    <scope>NUCLEOTIDE SEQUENCE [LARGE SCALE GENOMIC DNA]</scope>
    <source>
        <strain evidence="1 2">DSM 23406</strain>
    </source>
</reference>
<gene>
    <name evidence="1" type="ORF">SAMN05660405_02325</name>
</gene>
<name>A0A1G7A4Z3_9GAMM</name>
<protein>
    <submittedName>
        <fullName evidence="1">Uncharacterized protein</fullName>
    </submittedName>
</protein>